<sequence length="230" mass="25351">MKPMAASLTGRVRYKVAKQASHRVMAIHAQQPFPPTHAIASNAASQSHFAIRHPPSAIRLPPTAYRLPPSAIRHPPSAIRHPPSAYRHPPTAYRLPPTAIRLPPTAYRLPPCQQHQQRPGAALRGRRRMKRQHIVALTQQPVHQVFQHGRTVVGLQALAVDDAHAPMLVRMRLQQKLAQQRFGLSGGGAVQIQFVLHRKLPALESLKQSAGKILAPIAGGIARFQRRAVA</sequence>
<gene>
    <name evidence="1" type="primary">sgs-4</name>
    <name evidence="1" type="ordered locus">XOO2958</name>
</gene>
<evidence type="ECO:0000313" key="1">
    <source>
        <dbReference type="EMBL" id="AAW76212.1"/>
    </source>
</evidence>
<dbReference type="Proteomes" id="UP000006735">
    <property type="component" value="Chromosome"/>
</dbReference>
<protein>
    <submittedName>
        <fullName evidence="1">Salivary glue protein</fullName>
    </submittedName>
</protein>
<organism evidence="1 2">
    <name type="scientific">Xanthomonas oryzae pv. oryzae (strain KACC10331 / KXO85)</name>
    <dbReference type="NCBI Taxonomy" id="291331"/>
    <lineage>
        <taxon>Bacteria</taxon>
        <taxon>Pseudomonadati</taxon>
        <taxon>Pseudomonadota</taxon>
        <taxon>Gammaproteobacteria</taxon>
        <taxon>Lysobacterales</taxon>
        <taxon>Lysobacteraceae</taxon>
        <taxon>Xanthomonas</taxon>
    </lineage>
</organism>
<accession>Q5GYK9</accession>
<evidence type="ECO:0000313" key="2">
    <source>
        <dbReference type="Proteomes" id="UP000006735"/>
    </source>
</evidence>
<dbReference type="EMBL" id="AE013598">
    <property type="protein sequence ID" value="AAW76212.1"/>
    <property type="molecule type" value="Genomic_DNA"/>
</dbReference>
<keyword evidence="2" id="KW-1185">Reference proteome</keyword>
<dbReference type="AlphaFoldDB" id="Q5GYK9"/>
<dbReference type="HOGENOM" id="CLU_1204400_0_0_6"/>
<proteinExistence type="predicted"/>
<dbReference type="STRING" id="291331.XOO2958"/>
<dbReference type="KEGG" id="xoo:XOO2958"/>
<name>Q5GYK9_XANOR</name>
<reference evidence="1 2" key="1">
    <citation type="journal article" date="2005" name="Nucleic Acids Res.">
        <title>The genome sequence of Xanthomonas oryzae pathovar oryzae KACC10331, the bacterial blight pathogen of rice.</title>
        <authorList>
            <person name="Lee B.M."/>
            <person name="Park Y.J."/>
            <person name="Park D.S."/>
            <person name="Kang H.W."/>
            <person name="Kim J.G."/>
            <person name="Song E.S."/>
            <person name="Park I.C."/>
            <person name="Yoon U.H."/>
            <person name="Hahn J.H."/>
            <person name="Koo B.S."/>
            <person name="Lee G.B."/>
            <person name="Kim H."/>
            <person name="Park H.S."/>
            <person name="Yoon K.O."/>
            <person name="Kim J.H."/>
            <person name="Jung C.H."/>
            <person name="Koh N.H."/>
            <person name="Seo J.S."/>
            <person name="Go S.J."/>
        </authorList>
    </citation>
    <scope>NUCLEOTIDE SEQUENCE [LARGE SCALE GENOMIC DNA]</scope>
    <source>
        <strain evidence="2">KACC10331 / KXO85</strain>
    </source>
</reference>